<dbReference type="AlphaFoldDB" id="A0AA48GYD9"/>
<dbReference type="SUPFAM" id="SSF53335">
    <property type="entry name" value="S-adenosyl-L-methionine-dependent methyltransferases"/>
    <property type="match status" value="1"/>
</dbReference>
<evidence type="ECO:0000313" key="3">
    <source>
        <dbReference type="EMBL" id="BDU78554.1"/>
    </source>
</evidence>
<dbReference type="PANTHER" id="PTHR43861">
    <property type="entry name" value="TRANS-ACONITATE 2-METHYLTRANSFERASE-RELATED"/>
    <property type="match status" value="1"/>
</dbReference>
<dbReference type="CDD" id="cd02440">
    <property type="entry name" value="AdoMet_MTases"/>
    <property type="match status" value="1"/>
</dbReference>
<keyword evidence="4" id="KW-1185">Reference proteome</keyword>
<reference evidence="3" key="1">
    <citation type="journal article" date="2023" name="Int. J. Syst. Evol. Microbiol.">
        <title>Mesoterricola silvestris gen. nov., sp. nov., Mesoterricola sediminis sp. nov., Geothrix oryzae sp. nov., Geothrix edaphica sp. nov., Geothrix rubra sp. nov., and Geothrix limicola sp. nov., six novel members of Acidobacteriota isolated from soils.</title>
        <authorList>
            <person name="Itoh H."/>
            <person name="Sugisawa Y."/>
            <person name="Mise K."/>
            <person name="Xu Z."/>
            <person name="Kuniyasu M."/>
            <person name="Ushijima N."/>
            <person name="Kawano K."/>
            <person name="Kobayashi E."/>
            <person name="Shiratori Y."/>
            <person name="Masuda Y."/>
            <person name="Senoo K."/>
        </authorList>
    </citation>
    <scope>NUCLEOTIDE SEQUENCE</scope>
    <source>
        <strain evidence="3">W786</strain>
    </source>
</reference>
<evidence type="ECO:0000256" key="1">
    <source>
        <dbReference type="ARBA" id="ARBA00022679"/>
    </source>
</evidence>
<keyword evidence="1" id="KW-0808">Transferase</keyword>
<name>A0AA48GYD9_9BACT</name>
<dbReference type="Gene3D" id="3.40.50.150">
    <property type="entry name" value="Vaccinia Virus protein VP39"/>
    <property type="match status" value="1"/>
</dbReference>
<proteinExistence type="predicted"/>
<evidence type="ECO:0000259" key="2">
    <source>
        <dbReference type="Pfam" id="PF13649"/>
    </source>
</evidence>
<feature type="domain" description="Methyltransferase" evidence="2">
    <location>
        <begin position="59"/>
        <end position="153"/>
    </location>
</feature>
<dbReference type="Proteomes" id="UP001228113">
    <property type="component" value="Chromosome"/>
</dbReference>
<protein>
    <recommendedName>
        <fullName evidence="2">Methyltransferase domain-containing protein</fullName>
    </recommendedName>
</protein>
<dbReference type="InterPro" id="IPR029063">
    <property type="entry name" value="SAM-dependent_MTases_sf"/>
</dbReference>
<dbReference type="KEGG" id="msea:METESE_35120"/>
<dbReference type="RefSeq" id="WP_243334565.1">
    <property type="nucleotide sequence ID" value="NZ_AP027081.1"/>
</dbReference>
<evidence type="ECO:0000313" key="4">
    <source>
        <dbReference type="Proteomes" id="UP001228113"/>
    </source>
</evidence>
<gene>
    <name evidence="3" type="ORF">METESE_35120</name>
</gene>
<accession>A0AA48GYD9</accession>
<dbReference type="Pfam" id="PF13649">
    <property type="entry name" value="Methyltransf_25"/>
    <property type="match status" value="1"/>
</dbReference>
<organism evidence="3 4">
    <name type="scientific">Mesoterricola sediminis</name>
    <dbReference type="NCBI Taxonomy" id="2927980"/>
    <lineage>
        <taxon>Bacteria</taxon>
        <taxon>Pseudomonadati</taxon>
        <taxon>Acidobacteriota</taxon>
        <taxon>Holophagae</taxon>
        <taxon>Holophagales</taxon>
        <taxon>Holophagaceae</taxon>
        <taxon>Mesoterricola</taxon>
    </lineage>
</organism>
<dbReference type="GO" id="GO:0016740">
    <property type="term" value="F:transferase activity"/>
    <property type="evidence" value="ECO:0007669"/>
    <property type="project" value="UniProtKB-KW"/>
</dbReference>
<dbReference type="EMBL" id="AP027081">
    <property type="protein sequence ID" value="BDU78554.1"/>
    <property type="molecule type" value="Genomic_DNA"/>
</dbReference>
<sequence length="298" mass="31876">MNATPGSGADPDALIPYAFERLHQDSDGGEAARLEAQSRLFEEADPLAQLPPLPEDAEILDAGSGTGFWALRLAALAPRGRITCLDRSPELLDLARRRLAALGPRASFLCQDLRALDLPRNAFHLVFTSLTLAHAPDLEAALAGLTAAIRPGGWIACFEPVEQGRRFCSVQPPCPNLELLGDQILEVARERGSDLGVGLTIVHQLDRMGLEAPSLRAYGAALHGAAAGTCAREVIVPLARAYLRNRWDPEALDRRIAAALEEAGRPHLWLHFHRAVAMARKPSQGLGEGGPSAVGQVG</sequence>
<dbReference type="InterPro" id="IPR041698">
    <property type="entry name" value="Methyltransf_25"/>
</dbReference>